<protein>
    <submittedName>
        <fullName evidence="1">Uncharacterized protein</fullName>
    </submittedName>
</protein>
<gene>
    <name evidence="1" type="ordered locus">Sulac_1951</name>
</gene>
<proteinExistence type="predicted"/>
<dbReference type="HOGENOM" id="CLU_2653118_0_0_9"/>
<dbReference type="PATRIC" id="fig|679936.5.peg.2014"/>
<organism evidence="1 2">
    <name type="scientific">Sulfobacillus acidophilus (strain ATCC 700253 / DSM 10332 / NAL)</name>
    <dbReference type="NCBI Taxonomy" id="679936"/>
    <lineage>
        <taxon>Bacteria</taxon>
        <taxon>Bacillati</taxon>
        <taxon>Bacillota</taxon>
        <taxon>Clostridia</taxon>
        <taxon>Eubacteriales</taxon>
        <taxon>Clostridiales Family XVII. Incertae Sedis</taxon>
        <taxon>Sulfobacillus</taxon>
    </lineage>
</organism>
<sequence length="76" mass="8616">MKLAKRMEMVDFGPPHELGVLIEKMALVHNDLIDLGIADPDHLAKSEFRNPAFHRLHEEPMMHRRCAAPGGADMCR</sequence>
<dbReference type="EMBL" id="CP003179">
    <property type="protein sequence ID" value="AEW05442.1"/>
    <property type="molecule type" value="Genomic_DNA"/>
</dbReference>
<dbReference type="KEGG" id="sap:Sulac_1951"/>
<dbReference type="AlphaFoldDB" id="G8U1C2"/>
<dbReference type="STRING" id="679936.Sulac_1951"/>
<reference evidence="1 2" key="2">
    <citation type="journal article" date="2012" name="Stand. Genomic Sci.">
        <title>Complete genome sequence of the moderately thermophilic mineral-sulfide-oxidizing firmicute Sulfobacillus acidophilus type strain (NAL(T)).</title>
        <authorList>
            <person name="Anderson I."/>
            <person name="Chertkov O."/>
            <person name="Chen A."/>
            <person name="Saunders E."/>
            <person name="Lapidus A."/>
            <person name="Nolan M."/>
            <person name="Lucas S."/>
            <person name="Hammon N."/>
            <person name="Deshpande S."/>
            <person name="Cheng J.F."/>
            <person name="Han C."/>
            <person name="Tapia R."/>
            <person name="Goodwin L.A."/>
            <person name="Pitluck S."/>
            <person name="Liolios K."/>
            <person name="Pagani I."/>
            <person name="Ivanova N."/>
            <person name="Mikhailova N."/>
            <person name="Pati A."/>
            <person name="Palaniappan K."/>
            <person name="Land M."/>
            <person name="Pan C."/>
            <person name="Rohde M."/>
            <person name="Pukall R."/>
            <person name="Goker M."/>
            <person name="Detter J.C."/>
            <person name="Woyke T."/>
            <person name="Bristow J."/>
            <person name="Eisen J.A."/>
            <person name="Markowitz V."/>
            <person name="Hugenholtz P."/>
            <person name="Kyrpides N.C."/>
            <person name="Klenk H.P."/>
            <person name="Mavromatis K."/>
        </authorList>
    </citation>
    <scope>NUCLEOTIDE SEQUENCE [LARGE SCALE GENOMIC DNA]</scope>
    <source>
        <strain evidence="2">ATCC 700253 / DSM 10332 / NAL</strain>
    </source>
</reference>
<evidence type="ECO:0000313" key="2">
    <source>
        <dbReference type="Proteomes" id="UP000005439"/>
    </source>
</evidence>
<reference evidence="2" key="1">
    <citation type="submission" date="2011-12" db="EMBL/GenBank/DDBJ databases">
        <title>The complete genome of chromosome of Sulfobacillus acidophilus DSM 10332.</title>
        <authorList>
            <person name="Lucas S."/>
            <person name="Han J."/>
            <person name="Lapidus A."/>
            <person name="Bruce D."/>
            <person name="Goodwin L."/>
            <person name="Pitluck S."/>
            <person name="Peters L."/>
            <person name="Kyrpides N."/>
            <person name="Mavromatis K."/>
            <person name="Ivanova N."/>
            <person name="Mikhailova N."/>
            <person name="Chertkov O."/>
            <person name="Saunders E."/>
            <person name="Detter J.C."/>
            <person name="Tapia R."/>
            <person name="Han C."/>
            <person name="Land M."/>
            <person name="Hauser L."/>
            <person name="Markowitz V."/>
            <person name="Cheng J.-F."/>
            <person name="Hugenholtz P."/>
            <person name="Woyke T."/>
            <person name="Wu D."/>
            <person name="Pukall R."/>
            <person name="Gehrich-Schroeter G."/>
            <person name="Schneider S."/>
            <person name="Klenk H.-P."/>
            <person name="Eisen J.A."/>
        </authorList>
    </citation>
    <scope>NUCLEOTIDE SEQUENCE [LARGE SCALE GENOMIC DNA]</scope>
    <source>
        <strain evidence="2">ATCC 700253 / DSM 10332 / NAL</strain>
    </source>
</reference>
<dbReference type="Proteomes" id="UP000005439">
    <property type="component" value="Chromosome"/>
</dbReference>
<accession>G8U1C2</accession>
<keyword evidence="2" id="KW-1185">Reference proteome</keyword>
<name>G8U1C2_SULAD</name>
<evidence type="ECO:0000313" key="1">
    <source>
        <dbReference type="EMBL" id="AEW05442.1"/>
    </source>
</evidence>